<dbReference type="InterPro" id="IPR036514">
    <property type="entry name" value="SGNH_hydro_sf"/>
</dbReference>
<proteinExistence type="predicted"/>
<keyword evidence="1" id="KW-0732">Signal</keyword>
<dbReference type="SUPFAM" id="SSF52266">
    <property type="entry name" value="SGNH hydrolase"/>
    <property type="match status" value="1"/>
</dbReference>
<dbReference type="AlphaFoldDB" id="A0A6B3R4T7"/>
<dbReference type="GO" id="GO:0016788">
    <property type="term" value="F:hydrolase activity, acting on ester bonds"/>
    <property type="evidence" value="ECO:0007669"/>
    <property type="project" value="UniProtKB-ARBA"/>
</dbReference>
<reference evidence="2 3" key="1">
    <citation type="submission" date="2020-02" db="EMBL/GenBank/DDBJ databases">
        <title>Flavobacteriaceae Psychroflexus bacterium YR1-1, complete genome.</title>
        <authorList>
            <person name="Li Y."/>
            <person name="Wu S."/>
        </authorList>
    </citation>
    <scope>NUCLEOTIDE SEQUENCE [LARGE SCALE GENOMIC DNA]</scope>
    <source>
        <strain evidence="2 3">YR1-1</strain>
    </source>
</reference>
<dbReference type="RefSeq" id="WP_164005291.1">
    <property type="nucleotide sequence ID" value="NZ_JAAIKD010000005.1"/>
</dbReference>
<dbReference type="Gene3D" id="3.40.50.1110">
    <property type="entry name" value="SGNH hydrolase"/>
    <property type="match status" value="1"/>
</dbReference>
<evidence type="ECO:0000256" key="1">
    <source>
        <dbReference type="SAM" id="SignalP"/>
    </source>
</evidence>
<gene>
    <name evidence="2" type="ORF">G3567_10540</name>
</gene>
<protein>
    <recommendedName>
        <fullName evidence="4">DUF4886 domain-containing protein</fullName>
    </recommendedName>
</protein>
<sequence>MRKIKICLLAFLLPILGYAQQDGGTEVLFVGNSFTYFWNMPQMVEAMARHQNVPLHTDQSTVGGSNLEQHWNSEKGTTTRNRLDTKKWDYVILQDHSLSTIEAKKRWEAYNQKFVSLVRTQGAQPVLFSSWAYKSNPLMQAKITESYRGLAKDLDVKLVPMGSVLALAREKRPDLDLFFDDKHLSPNGSYLEALVFYKFLTGKSVKAIPNRLTTLNEDGQKLYLIFIVPETGDFLRQLVEEFPMETLKASR</sequence>
<evidence type="ECO:0008006" key="4">
    <source>
        <dbReference type="Google" id="ProtNLM"/>
    </source>
</evidence>
<evidence type="ECO:0000313" key="2">
    <source>
        <dbReference type="EMBL" id="NEV94580.1"/>
    </source>
</evidence>
<dbReference type="EMBL" id="JAAIKD010000005">
    <property type="protein sequence ID" value="NEV94580.1"/>
    <property type="molecule type" value="Genomic_DNA"/>
</dbReference>
<organism evidence="2 3">
    <name type="scientific">Psychroflexus aurantiacus</name>
    <dbReference type="NCBI Taxonomy" id="2709310"/>
    <lineage>
        <taxon>Bacteria</taxon>
        <taxon>Pseudomonadati</taxon>
        <taxon>Bacteroidota</taxon>
        <taxon>Flavobacteriia</taxon>
        <taxon>Flavobacteriales</taxon>
        <taxon>Flavobacteriaceae</taxon>
        <taxon>Psychroflexus</taxon>
    </lineage>
</organism>
<name>A0A6B3R4T7_9FLAO</name>
<dbReference type="Proteomes" id="UP000478505">
    <property type="component" value="Unassembled WGS sequence"/>
</dbReference>
<keyword evidence="3" id="KW-1185">Reference proteome</keyword>
<evidence type="ECO:0000313" key="3">
    <source>
        <dbReference type="Proteomes" id="UP000478505"/>
    </source>
</evidence>
<comment type="caution">
    <text evidence="2">The sequence shown here is derived from an EMBL/GenBank/DDBJ whole genome shotgun (WGS) entry which is preliminary data.</text>
</comment>
<feature type="chain" id="PRO_5025643198" description="DUF4886 domain-containing protein" evidence="1">
    <location>
        <begin position="20"/>
        <end position="251"/>
    </location>
</feature>
<accession>A0A6B3R4T7</accession>
<feature type="signal peptide" evidence="1">
    <location>
        <begin position="1"/>
        <end position="19"/>
    </location>
</feature>